<sequence length="233" mass="26591">MTHPLVRAVRDGLAELANPAKAPDMRRYMKSELPFHGVPKPARELLGRRLFAEYPLPDVPVWESVVRQLWDEAAHREERYLAIDLTGHRAYARWQTPERLPLYEHLIVTGAWWDFVDEIAIRRVGPLLRADPETVSPLVRAWARDGDRWKRRTAVICQVGSKQATDPDLLAYCVEANVGDPDFFLRKGIGWALRQYARTDPDWVRAFVTGHPGLSPLSRKEALKHLGSTTTTA</sequence>
<dbReference type="SUPFAM" id="SSF48371">
    <property type="entry name" value="ARM repeat"/>
    <property type="match status" value="1"/>
</dbReference>
<comment type="caution">
    <text evidence="1">The sequence shown here is derived from an EMBL/GenBank/DDBJ whole genome shotgun (WGS) entry which is preliminary data.</text>
</comment>
<proteinExistence type="predicted"/>
<reference evidence="1 2" key="1">
    <citation type="submission" date="2016-07" db="EMBL/GenBank/DDBJ databases">
        <title>Draft genome sequence of Prauserella sp. YIM 121212, isolated from alkaline soil.</title>
        <authorList>
            <person name="Ruckert C."/>
            <person name="Albersmeier A."/>
            <person name="Jiang C.-L."/>
            <person name="Jiang Y."/>
            <person name="Kalinowski J."/>
            <person name="Schneider O."/>
            <person name="Winkler A."/>
            <person name="Zotchev S.B."/>
        </authorList>
    </citation>
    <scope>NUCLEOTIDE SEQUENCE [LARGE SCALE GENOMIC DNA]</scope>
    <source>
        <strain evidence="1 2">YIM 121212</strain>
    </source>
</reference>
<dbReference type="InterPro" id="IPR014825">
    <property type="entry name" value="DNA_alkylation"/>
</dbReference>
<evidence type="ECO:0000313" key="1">
    <source>
        <dbReference type="EMBL" id="PXY28507.1"/>
    </source>
</evidence>
<dbReference type="AlphaFoldDB" id="A0A318LNB5"/>
<keyword evidence="2" id="KW-1185">Reference proteome</keyword>
<dbReference type="InterPro" id="IPR016024">
    <property type="entry name" value="ARM-type_fold"/>
</dbReference>
<dbReference type="Proteomes" id="UP000247892">
    <property type="component" value="Unassembled WGS sequence"/>
</dbReference>
<dbReference type="RefSeq" id="WP_110339737.1">
    <property type="nucleotide sequence ID" value="NZ_MASU01000009.1"/>
</dbReference>
<dbReference type="PANTHER" id="PTHR34070">
    <property type="entry name" value="ARMADILLO-TYPE FOLD"/>
    <property type="match status" value="1"/>
</dbReference>
<name>A0A318LNB5_9PSEU</name>
<dbReference type="CDD" id="cd07064">
    <property type="entry name" value="AlkD_like_1"/>
    <property type="match status" value="1"/>
</dbReference>
<accession>A0A318LNB5</accession>
<organism evidence="1 2">
    <name type="scientific">Prauserella flavalba</name>
    <dbReference type="NCBI Taxonomy" id="1477506"/>
    <lineage>
        <taxon>Bacteria</taxon>
        <taxon>Bacillati</taxon>
        <taxon>Actinomycetota</taxon>
        <taxon>Actinomycetes</taxon>
        <taxon>Pseudonocardiales</taxon>
        <taxon>Pseudonocardiaceae</taxon>
        <taxon>Prauserella</taxon>
    </lineage>
</organism>
<dbReference type="PANTHER" id="PTHR34070:SF1">
    <property type="entry name" value="DNA ALKYLATION REPAIR PROTEIN"/>
    <property type="match status" value="1"/>
</dbReference>
<dbReference type="EMBL" id="MASU01000009">
    <property type="protein sequence ID" value="PXY28507.1"/>
    <property type="molecule type" value="Genomic_DNA"/>
</dbReference>
<dbReference type="OrthoDB" id="9775346at2"/>
<dbReference type="Gene3D" id="1.25.10.90">
    <property type="match status" value="1"/>
</dbReference>
<gene>
    <name evidence="1" type="ORF">BA062_21780</name>
</gene>
<evidence type="ECO:0000313" key="2">
    <source>
        <dbReference type="Proteomes" id="UP000247892"/>
    </source>
</evidence>
<protein>
    <submittedName>
        <fullName evidence="1">DNA alkylation repair protein</fullName>
    </submittedName>
</protein>
<dbReference type="Pfam" id="PF08713">
    <property type="entry name" value="DNA_alkylation"/>
    <property type="match status" value="1"/>
</dbReference>